<dbReference type="PROSITE" id="PS50089">
    <property type="entry name" value="ZF_RING_2"/>
    <property type="match status" value="1"/>
</dbReference>
<keyword evidence="6" id="KW-0479">Metal-binding</keyword>
<sequence>MRATASGAAADIQAQVLQMTLAEIPTSRDRATADNNLDNDNDNADGDVPDCCVICLDAISEPCSALPCTHSNFDLLCLLSWLEQRPECPLCKSTVYKVRYAGTPTSESIFHVPNAPRNQSSEGEGPSSQPPSRRNAEALSWAAELHRGSQRRRRLPSPPRSPDEAIQGRRRVYRHQLYSLHIGSNRVSQYRPAPTPAIFASTPHLVSRARLWIRRELQVFAFLSDSHHDVSSISSENQQIRRRNNAEFLLEYIVAIIKTVDVQDSAGQAEDMLADFLGRDHSRLFLHEFRSWLRSPCQTLTAWDREVQYLEVPRKRELSSRDSEGEDESRTSSPTRPRRSRRGDHWRPHCDRKRRKIGEFWSSKRVDFQIVSGAQISLHA</sequence>
<dbReference type="GO" id="GO:0006513">
    <property type="term" value="P:protein monoubiquitination"/>
    <property type="evidence" value="ECO:0007669"/>
    <property type="project" value="TreeGrafter"/>
</dbReference>
<dbReference type="SUPFAM" id="SSF57850">
    <property type="entry name" value="RING/U-box"/>
    <property type="match status" value="1"/>
</dbReference>
<protein>
    <recommendedName>
        <fullName evidence="2">RING-type E3 ubiquitin transferase</fullName>
        <ecNumber evidence="2">2.3.2.27</ecNumber>
    </recommendedName>
</protein>
<dbReference type="Proteomes" id="UP001172101">
    <property type="component" value="Unassembled WGS sequence"/>
</dbReference>
<proteinExistence type="predicted"/>
<dbReference type="GO" id="GO:0008270">
    <property type="term" value="F:zinc ion binding"/>
    <property type="evidence" value="ECO:0007669"/>
    <property type="project" value="UniProtKB-KW"/>
</dbReference>
<dbReference type="InterPro" id="IPR013083">
    <property type="entry name" value="Znf_RING/FYVE/PHD"/>
</dbReference>
<feature type="domain" description="RING-type" evidence="8">
    <location>
        <begin position="52"/>
        <end position="92"/>
    </location>
</feature>
<dbReference type="RefSeq" id="XP_060294447.1">
    <property type="nucleotide sequence ID" value="XM_060447707.1"/>
</dbReference>
<evidence type="ECO:0000256" key="1">
    <source>
        <dbReference type="ARBA" id="ARBA00000900"/>
    </source>
</evidence>
<dbReference type="GO" id="GO:0000209">
    <property type="term" value="P:protein polyubiquitination"/>
    <property type="evidence" value="ECO:0007669"/>
    <property type="project" value="TreeGrafter"/>
</dbReference>
<feature type="region of interest" description="Disordered" evidence="7">
    <location>
        <begin position="107"/>
        <end position="168"/>
    </location>
</feature>
<comment type="catalytic activity">
    <reaction evidence="1">
        <text>S-ubiquitinyl-[E2 ubiquitin-conjugating enzyme]-L-cysteine + [acceptor protein]-L-lysine = [E2 ubiquitin-conjugating enzyme]-L-cysteine + N(6)-ubiquitinyl-[acceptor protein]-L-lysine.</text>
        <dbReference type="EC" id="2.3.2.27"/>
    </reaction>
</comment>
<dbReference type="Gene3D" id="3.30.40.10">
    <property type="entry name" value="Zinc/RING finger domain, C3HC4 (zinc finger)"/>
    <property type="match status" value="1"/>
</dbReference>
<feature type="region of interest" description="Disordered" evidence="7">
    <location>
        <begin position="318"/>
        <end position="348"/>
    </location>
</feature>
<feature type="compositionally biased region" description="Low complexity" evidence="7">
    <location>
        <begin position="119"/>
        <end position="132"/>
    </location>
</feature>
<evidence type="ECO:0000256" key="4">
    <source>
        <dbReference type="ARBA" id="ARBA00023015"/>
    </source>
</evidence>
<evidence type="ECO:0000256" key="7">
    <source>
        <dbReference type="SAM" id="MobiDB-lite"/>
    </source>
</evidence>
<name>A0AA40ACA2_9PEZI</name>
<dbReference type="EC" id="2.3.2.27" evidence="2"/>
<evidence type="ECO:0000259" key="8">
    <source>
        <dbReference type="PROSITE" id="PS50089"/>
    </source>
</evidence>
<evidence type="ECO:0000256" key="5">
    <source>
        <dbReference type="ARBA" id="ARBA00023163"/>
    </source>
</evidence>
<accession>A0AA40ACA2</accession>
<evidence type="ECO:0000313" key="10">
    <source>
        <dbReference type="Proteomes" id="UP001172101"/>
    </source>
</evidence>
<dbReference type="GeneID" id="85330977"/>
<dbReference type="Pfam" id="PF13639">
    <property type="entry name" value="zf-RING_2"/>
    <property type="match status" value="1"/>
</dbReference>
<dbReference type="EMBL" id="JAUIRO010000005">
    <property type="protein sequence ID" value="KAK0713124.1"/>
    <property type="molecule type" value="Genomic_DNA"/>
</dbReference>
<keyword evidence="4" id="KW-0805">Transcription regulation</keyword>
<keyword evidence="5" id="KW-0804">Transcription</keyword>
<comment type="caution">
    <text evidence="9">The sequence shown here is derived from an EMBL/GenBank/DDBJ whole genome shotgun (WGS) entry which is preliminary data.</text>
</comment>
<keyword evidence="6" id="KW-0863">Zinc-finger</keyword>
<keyword evidence="10" id="KW-1185">Reference proteome</keyword>
<evidence type="ECO:0000313" key="9">
    <source>
        <dbReference type="EMBL" id="KAK0713124.1"/>
    </source>
</evidence>
<gene>
    <name evidence="9" type="ORF">B0T26DRAFT_857617</name>
</gene>
<dbReference type="GO" id="GO:0061630">
    <property type="term" value="F:ubiquitin protein ligase activity"/>
    <property type="evidence" value="ECO:0007669"/>
    <property type="project" value="UniProtKB-EC"/>
</dbReference>
<evidence type="ECO:0000256" key="6">
    <source>
        <dbReference type="PROSITE-ProRule" id="PRU00175"/>
    </source>
</evidence>
<evidence type="ECO:0000256" key="3">
    <source>
        <dbReference type="ARBA" id="ARBA00022679"/>
    </source>
</evidence>
<dbReference type="SMART" id="SM00184">
    <property type="entry name" value="RING"/>
    <property type="match status" value="1"/>
</dbReference>
<dbReference type="AlphaFoldDB" id="A0AA40ACA2"/>
<dbReference type="InterPro" id="IPR001841">
    <property type="entry name" value="Znf_RING"/>
</dbReference>
<reference evidence="9" key="1">
    <citation type="submission" date="2023-06" db="EMBL/GenBank/DDBJ databases">
        <title>Genome-scale phylogeny and comparative genomics of the fungal order Sordariales.</title>
        <authorList>
            <consortium name="Lawrence Berkeley National Laboratory"/>
            <person name="Hensen N."/>
            <person name="Bonometti L."/>
            <person name="Westerberg I."/>
            <person name="Brannstrom I.O."/>
            <person name="Guillou S."/>
            <person name="Cros-Aarteil S."/>
            <person name="Calhoun S."/>
            <person name="Haridas S."/>
            <person name="Kuo A."/>
            <person name="Mondo S."/>
            <person name="Pangilinan J."/>
            <person name="Riley R."/>
            <person name="LaButti K."/>
            <person name="Andreopoulos B."/>
            <person name="Lipzen A."/>
            <person name="Chen C."/>
            <person name="Yanf M."/>
            <person name="Daum C."/>
            <person name="Ng V."/>
            <person name="Clum A."/>
            <person name="Steindorff A."/>
            <person name="Ohm R."/>
            <person name="Martin F."/>
            <person name="Silar P."/>
            <person name="Natvig D."/>
            <person name="Lalanne C."/>
            <person name="Gautier V."/>
            <person name="Ament-velasquez S.L."/>
            <person name="Kruys A."/>
            <person name="Hutchinson M.I."/>
            <person name="Powell A.J."/>
            <person name="Barry K."/>
            <person name="Miller A.N."/>
            <person name="Grigoriev I.V."/>
            <person name="Debuchy R."/>
            <person name="Gladieux P."/>
            <person name="Thoren M.H."/>
            <person name="Johannesson H."/>
        </authorList>
    </citation>
    <scope>NUCLEOTIDE SEQUENCE</scope>
    <source>
        <strain evidence="9">SMH2392-1A</strain>
    </source>
</reference>
<keyword evidence="6" id="KW-0862">Zinc</keyword>
<dbReference type="PANTHER" id="PTHR46077:SF1">
    <property type="entry name" value="TOP1 BINDING ARGININE_SERINE RICH PROTEIN, E3 UBIQUITIN LIGASE"/>
    <property type="match status" value="1"/>
</dbReference>
<keyword evidence="3" id="KW-0808">Transferase</keyword>
<organism evidence="9 10">
    <name type="scientific">Lasiosphaeria miniovina</name>
    <dbReference type="NCBI Taxonomy" id="1954250"/>
    <lineage>
        <taxon>Eukaryota</taxon>
        <taxon>Fungi</taxon>
        <taxon>Dikarya</taxon>
        <taxon>Ascomycota</taxon>
        <taxon>Pezizomycotina</taxon>
        <taxon>Sordariomycetes</taxon>
        <taxon>Sordariomycetidae</taxon>
        <taxon>Sordariales</taxon>
        <taxon>Lasiosphaeriaceae</taxon>
        <taxon>Lasiosphaeria</taxon>
    </lineage>
</organism>
<evidence type="ECO:0000256" key="2">
    <source>
        <dbReference type="ARBA" id="ARBA00012483"/>
    </source>
</evidence>
<dbReference type="PANTHER" id="PTHR46077">
    <property type="entry name" value="E3 UBIQUITIN-PROTEIN LIGASE TOPORS"/>
    <property type="match status" value="1"/>
</dbReference>